<dbReference type="GO" id="GO:0045004">
    <property type="term" value="P:DNA replication proofreading"/>
    <property type="evidence" value="ECO:0007669"/>
    <property type="project" value="TreeGrafter"/>
</dbReference>
<evidence type="ECO:0000256" key="8">
    <source>
        <dbReference type="ARBA" id="ARBA00022723"/>
    </source>
</evidence>
<dbReference type="GO" id="GO:0051539">
    <property type="term" value="F:4 iron, 4 sulfur cluster binding"/>
    <property type="evidence" value="ECO:0007669"/>
    <property type="project" value="UniProtKB-KW"/>
</dbReference>
<dbReference type="Pfam" id="PF08490">
    <property type="entry name" value="DUF1744"/>
    <property type="match status" value="1"/>
</dbReference>
<name>A0A8H7UQQ9_9FUNG</name>
<dbReference type="InterPro" id="IPR013697">
    <property type="entry name" value="DNA_pol_e_suA_C"/>
</dbReference>
<dbReference type="OrthoDB" id="10060449at2759"/>
<dbReference type="InterPro" id="IPR006133">
    <property type="entry name" value="DNA-dir_DNA_pol_B_exonuc"/>
</dbReference>
<dbReference type="GO" id="GO:0006287">
    <property type="term" value="P:base-excision repair, gap-filling"/>
    <property type="evidence" value="ECO:0007669"/>
    <property type="project" value="TreeGrafter"/>
</dbReference>
<dbReference type="SUPFAM" id="SSF53098">
    <property type="entry name" value="Ribonuclease H-like"/>
    <property type="match status" value="1"/>
</dbReference>
<dbReference type="Pfam" id="PF22634">
    <property type="entry name" value="POL2_thumb"/>
    <property type="match status" value="1"/>
</dbReference>
<comment type="cofactor">
    <cofactor evidence="1 17">
        <name>[4Fe-4S] cluster</name>
        <dbReference type="ChEBI" id="CHEBI:49883"/>
    </cofactor>
</comment>
<dbReference type="GO" id="GO:0003677">
    <property type="term" value="F:DNA binding"/>
    <property type="evidence" value="ECO:0007669"/>
    <property type="project" value="UniProtKB-KW"/>
</dbReference>
<dbReference type="Gene3D" id="3.30.420.10">
    <property type="entry name" value="Ribonuclease H-like superfamily/Ribonuclease H"/>
    <property type="match status" value="1"/>
</dbReference>
<sequence>MASKPEFGVSSSRFGGGQRGGDNQRGRGRGNPGNFVRTTSSFINHGLPTGGTNDVSNVDQKFEDVRVLDNLEAPFGFERYQEGPERLGWLLNMHETLMKDSDWETGRSGVDFYFINDNGETFKTTMLHSPYFFIHCKPGTEGEVEDYLHRRFDDTIEKMKRVKKEDLKQPNHLIGNTRTYIQLSFRNQADLYTVRRILMPVAKKNQEKANTVDSYAEVVNAANNIGYENQPHFAAMSSRKNPEDTLDNILDIREYDVPYYVRAAIDLDIRVGLWYIAKASHNGTISLTKRPDLVHRPEPVILAFDIETTKLPLKFPDVAIDSIMMISYMIDGRGYLITNRDIVSQDIEDFDYTPKPEFEGPFTIFNEQDEGALLRRFFEHIQEAKPTIFVTYNGDFFDWPFVEGRAKIHGIDMYQEIGVYKDDEDEYKCKHATHMDAFRWVKRDSYLPQGSQGLKAVTTAKLGYNPMELDPEDMTRFASEFPQTLAQYSVSDAVATYYLYMKYVHPFIFSLCNIIPLVPDEVLRKGTGTLCELLLMVEAFRVNVIMPNKHVDQINMFYEGHLLESETYVGGHVEALEAGVFRSDINSDFKIDPTAAQELIDQLDDALKFTIQVEEQKSLDDIANYEEIKAQIKKELEELRDRPARQEPPLIYHLDVAAMYPNIILTNRLQPDAMVDESECATCEFNTTDKTCDRRMKWMWRGEYFPAKKNEYRMIENQLSIETFPPKYPTGPTRTWNALTDAEKSALVRSRLTDYSKRAYKKVKETQTVERESIICQRENPFYIETVRAFRDRRYEYKGLHKTWKGKLDVASKDGSATKVAEAKNMIVLYDSLQLAHKVILNSFYGYVMRKGARWHSLEMAGIVCLTGSKIIQMARQLVERIGRPLELDTDGIWCILPKSFPETFTFNLKNGKKFRIDYPCTMLNHLVHAQFTNDQYERLSNPETFEYTVSKENSIFFEIDGPYKAMILPSSTAEDKLLKKRYAVFNEDGSLAELKGFEMKRRGELKLIKIFQSEIFNVFLDGTTLEECYAAVAKVADRWLDVLFSKAINLDDDELFELISENRSMSKTLEEYGAQKSTSITTAKRLAEFLGDQMIKDKGLACKFIISARPHGIPVSERAVPVAIFQAEPGVKKHFLRKWLRDNSLETFDIRDILDWDYYLERFGSVIQKLITIPAAMQKVRNPVPRVRHPDWLFKRVAAKDDKFKQHRITDMFGKSDKPLMEDMMDVDDIEELNISGTATGILPKIAKVTKRKQAKPIFDIDAPLPEEDLKSNMPDWNEDYPEWLEFQKRKWKRQRLIREHNRTSGISKQFPSQANTASSFFRKQTGSLVMSVWEVLQIVETDIPGEYRMWVIVQDQMFNIRLTVPRIFYLNSKEKEPAEVMNQNPSCDMVKCSRVLPRSHPCSNLFHMSMPEITYQNELKKFSNIFNHPTTEGVYETQVPLMTRAILQLGATCQFDRSKNSSTRRLDDQFNLYDLIKRTDATPHYIKNPKMFQYIYLFHAHCDSRHFFALVGPTIPISQVYVVGLSKKNQQMPNVARMYKEKYESMFKEGNSGSDTVDLASELDFETTYYVTETEALRAINKSLMKYLDSRHGKSILAINSPRSSSHLIQHARNITSLPFVRVPSLQEDNRFDALNWTVPIVKRMIKHYLDLSNWIDDKTSQARYANIPFCNIPDDPYLFMSDIMFARKLIENDMVLWWSASSMPDLGGREEDENVNITSEIMNTELSYPGAYETVCVEIEVVRLCLNTLMEAPVINELEGTSGMGSFDNASHTLDEYQGGAVSNTASFGESMISGKTFSMLRALVLQWFKQAATDKQNKFGEHMIDCLHRWLLSPSSFMHDPALYGLVHGMMKKVFMQLVAEFKRLGATIVFANFHKIVLTTSKETIESALPYFDYLYRSIQRKQVFEILELDPSFYWDILLWMDEKNYAGMMVSDIKGQLQHVVTKKWNIEEYLPVAARGMFSKQTSSFVYKLFTLKRDFPRDISSVIKEADDNRPDIRLQKLQLYIKQEVARKMLRLVPALVRRQEEQNHLHDPDLEFPQLAGSHLPMDNPALEYVKSVCAILNLEPRIEDEVRILKRSALELVGGLSDFSSIAQFRNPCEYFKLTEVICIYCNFTADLDFCRDKELMPQNGQVQAWRCKGCHCEYDKFLIEERMIAQIQRWVTSFQLQDLRCHRCHTVKKENLMLQCDKCGSQYSSTQSKPELERKIKVFKNVAEEQQLVALSEVVDWCLMRL</sequence>
<evidence type="ECO:0000313" key="20">
    <source>
        <dbReference type="EMBL" id="KAG2195066.1"/>
    </source>
</evidence>
<keyword evidence="9 17" id="KW-0863">Zinc-finger</keyword>
<dbReference type="GO" id="GO:0006297">
    <property type="term" value="P:nucleotide-excision repair, DNA gap filling"/>
    <property type="evidence" value="ECO:0007669"/>
    <property type="project" value="TreeGrafter"/>
</dbReference>
<evidence type="ECO:0000259" key="19">
    <source>
        <dbReference type="SMART" id="SM01159"/>
    </source>
</evidence>
<evidence type="ECO:0000256" key="14">
    <source>
        <dbReference type="ARBA" id="ARBA00023125"/>
    </source>
</evidence>
<keyword evidence="6 17" id="KW-0548">Nucleotidyltransferase</keyword>
<evidence type="ECO:0000256" key="10">
    <source>
        <dbReference type="ARBA" id="ARBA00022833"/>
    </source>
</evidence>
<keyword evidence="13 17" id="KW-0411">Iron-sulfur</keyword>
<keyword evidence="21" id="KW-1185">Reference proteome</keyword>
<dbReference type="InterPro" id="IPR042087">
    <property type="entry name" value="DNA_pol_B_thumb"/>
</dbReference>
<comment type="function">
    <text evidence="17">DNA polymerase II participates in chromosomal DNA replication.</text>
</comment>
<evidence type="ECO:0000256" key="7">
    <source>
        <dbReference type="ARBA" id="ARBA00022705"/>
    </source>
</evidence>
<dbReference type="InterPro" id="IPR036397">
    <property type="entry name" value="RNaseH_sf"/>
</dbReference>
<feature type="domain" description="DNA polymerase epsilon catalytic subunit A C-terminal" evidence="19">
    <location>
        <begin position="1536"/>
        <end position="1935"/>
    </location>
</feature>
<keyword evidence="5 17" id="KW-0808">Transferase</keyword>
<dbReference type="InterPro" id="IPR012337">
    <property type="entry name" value="RNaseH-like_sf"/>
</dbReference>
<keyword evidence="4 17" id="KW-0004">4Fe-4S</keyword>
<dbReference type="Gene3D" id="1.10.132.60">
    <property type="entry name" value="DNA polymerase family B, C-terminal domain"/>
    <property type="match status" value="1"/>
</dbReference>
<dbReference type="SUPFAM" id="SSF56672">
    <property type="entry name" value="DNA/RNA polymerases"/>
    <property type="match status" value="1"/>
</dbReference>
<dbReference type="PANTHER" id="PTHR10670">
    <property type="entry name" value="DNA POLYMERASE EPSILON CATALYTIC SUBUNIT A"/>
    <property type="match status" value="1"/>
</dbReference>
<feature type="region of interest" description="Disordered" evidence="18">
    <location>
        <begin position="1"/>
        <end position="36"/>
    </location>
</feature>
<evidence type="ECO:0000256" key="3">
    <source>
        <dbReference type="ARBA" id="ARBA00005755"/>
    </source>
</evidence>
<dbReference type="GO" id="GO:0006272">
    <property type="term" value="P:leading strand elongation"/>
    <property type="evidence" value="ECO:0007669"/>
    <property type="project" value="TreeGrafter"/>
</dbReference>
<dbReference type="FunFam" id="1.10.132.60:FF:000002">
    <property type="entry name" value="DNA polymerase epsilon catalytic subunit"/>
    <property type="match status" value="1"/>
</dbReference>
<dbReference type="Pfam" id="PF22912">
    <property type="entry name" value="zf-DPOE"/>
    <property type="match status" value="1"/>
</dbReference>
<reference evidence="20" key="1">
    <citation type="submission" date="2020-12" db="EMBL/GenBank/DDBJ databases">
        <title>Metabolic potential, ecology and presence of endohyphal bacteria is reflected in genomic diversity of Mucoromycotina.</title>
        <authorList>
            <person name="Muszewska A."/>
            <person name="Okrasinska A."/>
            <person name="Steczkiewicz K."/>
            <person name="Drgas O."/>
            <person name="Orlowska M."/>
            <person name="Perlinska-Lenart U."/>
            <person name="Aleksandrzak-Piekarczyk T."/>
            <person name="Szatraj K."/>
            <person name="Zielenkiewicz U."/>
            <person name="Pilsyk S."/>
            <person name="Malc E."/>
            <person name="Mieczkowski P."/>
            <person name="Kruszewska J.S."/>
            <person name="Biernat P."/>
            <person name="Pawlowska J."/>
        </authorList>
    </citation>
    <scope>NUCLEOTIDE SEQUENCE</scope>
    <source>
        <strain evidence="20">WA0000017839</strain>
    </source>
</reference>
<evidence type="ECO:0000256" key="13">
    <source>
        <dbReference type="ARBA" id="ARBA00023014"/>
    </source>
</evidence>
<dbReference type="CDD" id="cd05779">
    <property type="entry name" value="DNA_polB_epsilon_exo"/>
    <property type="match status" value="1"/>
</dbReference>
<evidence type="ECO:0000256" key="16">
    <source>
        <dbReference type="ARBA" id="ARBA00049244"/>
    </source>
</evidence>
<evidence type="ECO:0000256" key="17">
    <source>
        <dbReference type="RuleBase" id="RU365029"/>
    </source>
</evidence>
<dbReference type="GO" id="GO:0000278">
    <property type="term" value="P:mitotic cell cycle"/>
    <property type="evidence" value="ECO:0007669"/>
    <property type="project" value="TreeGrafter"/>
</dbReference>
<dbReference type="InterPro" id="IPR043502">
    <property type="entry name" value="DNA/RNA_pol_sf"/>
</dbReference>
<comment type="subcellular location">
    <subcellularLocation>
        <location evidence="2 17">Nucleus</location>
    </subcellularLocation>
</comment>
<dbReference type="Gene3D" id="3.90.1600.10">
    <property type="entry name" value="Palm domain of DNA polymerase"/>
    <property type="match status" value="1"/>
</dbReference>
<evidence type="ECO:0000256" key="4">
    <source>
        <dbReference type="ARBA" id="ARBA00022485"/>
    </source>
</evidence>
<comment type="similarity">
    <text evidence="3 17">Belongs to the DNA polymerase type-B family.</text>
</comment>
<comment type="catalytic activity">
    <reaction evidence="16 17">
        <text>DNA(n) + a 2'-deoxyribonucleoside 5'-triphosphate = DNA(n+1) + diphosphate</text>
        <dbReference type="Rhea" id="RHEA:22508"/>
        <dbReference type="Rhea" id="RHEA-COMP:17339"/>
        <dbReference type="Rhea" id="RHEA-COMP:17340"/>
        <dbReference type="ChEBI" id="CHEBI:33019"/>
        <dbReference type="ChEBI" id="CHEBI:61560"/>
        <dbReference type="ChEBI" id="CHEBI:173112"/>
        <dbReference type="EC" id="2.7.7.7"/>
    </reaction>
</comment>
<keyword evidence="10 17" id="KW-0862">Zinc</keyword>
<evidence type="ECO:0000256" key="6">
    <source>
        <dbReference type="ARBA" id="ARBA00022695"/>
    </source>
</evidence>
<dbReference type="InterPro" id="IPR023211">
    <property type="entry name" value="DNA_pol_palm_dom_sf"/>
</dbReference>
<evidence type="ECO:0000256" key="11">
    <source>
        <dbReference type="ARBA" id="ARBA00022932"/>
    </source>
</evidence>
<keyword evidence="15 17" id="KW-0539">Nucleus</keyword>
<evidence type="ECO:0000313" key="21">
    <source>
        <dbReference type="Proteomes" id="UP000603453"/>
    </source>
</evidence>
<proteinExistence type="inferred from homology"/>
<dbReference type="FunFam" id="3.90.1600.10:FF:000006">
    <property type="entry name" value="DNA polymerase epsilon catalytic subunit"/>
    <property type="match status" value="1"/>
</dbReference>
<evidence type="ECO:0000256" key="5">
    <source>
        <dbReference type="ARBA" id="ARBA00022679"/>
    </source>
</evidence>
<dbReference type="SMART" id="SM01159">
    <property type="entry name" value="DUF1744"/>
    <property type="match status" value="1"/>
</dbReference>
<dbReference type="EC" id="2.7.7.7" evidence="17"/>
<dbReference type="GO" id="GO:0000166">
    <property type="term" value="F:nucleotide binding"/>
    <property type="evidence" value="ECO:0007669"/>
    <property type="project" value="InterPro"/>
</dbReference>
<accession>A0A8H7UQQ9</accession>
<dbReference type="Proteomes" id="UP000603453">
    <property type="component" value="Unassembled WGS sequence"/>
</dbReference>
<keyword evidence="12 17" id="KW-0408">Iron</keyword>
<evidence type="ECO:0000256" key="2">
    <source>
        <dbReference type="ARBA" id="ARBA00004123"/>
    </source>
</evidence>
<dbReference type="InterPro" id="IPR029703">
    <property type="entry name" value="POL2"/>
</dbReference>
<dbReference type="FunFam" id="1.10.287.690:FF:000005">
    <property type="entry name" value="DNA polymerase epsilon catalytic subunit"/>
    <property type="match status" value="1"/>
</dbReference>
<dbReference type="GO" id="GO:0008270">
    <property type="term" value="F:zinc ion binding"/>
    <property type="evidence" value="ECO:0007669"/>
    <property type="project" value="UniProtKB-KW"/>
</dbReference>
<dbReference type="SMART" id="SM00486">
    <property type="entry name" value="POLBc"/>
    <property type="match status" value="1"/>
</dbReference>
<dbReference type="Pfam" id="PF23250">
    <property type="entry name" value="zf_DPOE_2"/>
    <property type="match status" value="1"/>
</dbReference>
<dbReference type="InterPro" id="IPR006172">
    <property type="entry name" value="DNA-dir_DNA_pol_B"/>
</dbReference>
<gene>
    <name evidence="20" type="ORF">INT47_003932</name>
</gene>
<dbReference type="PANTHER" id="PTHR10670:SF0">
    <property type="entry name" value="DNA POLYMERASE EPSILON CATALYTIC SUBUNIT A"/>
    <property type="match status" value="1"/>
</dbReference>
<evidence type="ECO:0000256" key="18">
    <source>
        <dbReference type="SAM" id="MobiDB-lite"/>
    </source>
</evidence>
<dbReference type="CDD" id="cd05535">
    <property type="entry name" value="POLBc_epsilon"/>
    <property type="match status" value="1"/>
</dbReference>
<dbReference type="Gene3D" id="3.30.342.10">
    <property type="entry name" value="DNA Polymerase, chain B, domain 1"/>
    <property type="match status" value="1"/>
</dbReference>
<dbReference type="FunFam" id="3.30.420.10:FF:000010">
    <property type="entry name" value="DNA polymerase epsilon catalytic subunit"/>
    <property type="match status" value="1"/>
</dbReference>
<dbReference type="GO" id="GO:0003887">
    <property type="term" value="F:DNA-directed DNA polymerase activity"/>
    <property type="evidence" value="ECO:0007669"/>
    <property type="project" value="UniProtKB-KW"/>
</dbReference>
<comment type="caution">
    <text evidence="20">The sequence shown here is derived from an EMBL/GenBank/DDBJ whole genome shotgun (WGS) entry which is preliminary data.</text>
</comment>
<keyword evidence="11 17" id="KW-0239">DNA-directed DNA polymerase</keyword>
<dbReference type="Pfam" id="PF03104">
    <property type="entry name" value="DNA_pol_B_exo1"/>
    <property type="match status" value="1"/>
</dbReference>
<keyword evidence="14 17" id="KW-0238">DNA-binding</keyword>
<dbReference type="InterPro" id="IPR055191">
    <property type="entry name" value="POL2_thumb"/>
</dbReference>
<evidence type="ECO:0000256" key="9">
    <source>
        <dbReference type="ARBA" id="ARBA00022771"/>
    </source>
</evidence>
<evidence type="ECO:0000256" key="1">
    <source>
        <dbReference type="ARBA" id="ARBA00001966"/>
    </source>
</evidence>
<evidence type="ECO:0000256" key="12">
    <source>
        <dbReference type="ARBA" id="ARBA00023004"/>
    </source>
</evidence>
<dbReference type="InterPro" id="IPR054475">
    <property type="entry name" value="Znf-DPOE"/>
</dbReference>
<keyword evidence="8 17" id="KW-0479">Metal-binding</keyword>
<protein>
    <recommendedName>
        <fullName evidence="17">DNA polymerase epsilon catalytic subunit</fullName>
        <ecNumber evidence="17">2.7.7.7</ecNumber>
    </recommendedName>
</protein>
<evidence type="ECO:0000256" key="15">
    <source>
        <dbReference type="ARBA" id="ARBA00023242"/>
    </source>
</evidence>
<organism evidence="20 21">
    <name type="scientific">Mucor saturninus</name>
    <dbReference type="NCBI Taxonomy" id="64648"/>
    <lineage>
        <taxon>Eukaryota</taxon>
        <taxon>Fungi</taxon>
        <taxon>Fungi incertae sedis</taxon>
        <taxon>Mucoromycota</taxon>
        <taxon>Mucoromycotina</taxon>
        <taxon>Mucoromycetes</taxon>
        <taxon>Mucorales</taxon>
        <taxon>Mucorineae</taxon>
        <taxon>Mucoraceae</taxon>
        <taxon>Mucor</taxon>
    </lineage>
</organism>
<keyword evidence="7 17" id="KW-0235">DNA replication</keyword>
<dbReference type="EMBL" id="JAEPRD010000180">
    <property type="protein sequence ID" value="KAG2195066.1"/>
    <property type="molecule type" value="Genomic_DNA"/>
</dbReference>
<dbReference type="GO" id="GO:0008622">
    <property type="term" value="C:epsilon DNA polymerase complex"/>
    <property type="evidence" value="ECO:0007669"/>
    <property type="project" value="InterPro"/>
</dbReference>
<dbReference type="GO" id="GO:0008310">
    <property type="term" value="F:single-stranded DNA 3'-5' DNA exonuclease activity"/>
    <property type="evidence" value="ECO:0007669"/>
    <property type="project" value="TreeGrafter"/>
</dbReference>